<dbReference type="Proteomes" id="UP000234197">
    <property type="component" value="Unassembled WGS sequence"/>
</dbReference>
<protein>
    <submittedName>
        <fullName evidence="1">Uncharacterized protein</fullName>
    </submittedName>
</protein>
<dbReference type="EMBL" id="PKMC02000007">
    <property type="protein sequence ID" value="MEO9178665.1"/>
    <property type="molecule type" value="Genomic_DNA"/>
</dbReference>
<reference evidence="1" key="1">
    <citation type="submission" date="2017-12" db="EMBL/GenBank/DDBJ databases">
        <authorList>
            <person name="Thomas-White K."/>
            <person name="Wolfe A.J."/>
        </authorList>
    </citation>
    <scope>NUCLEOTIDE SEQUENCE</scope>
    <source>
        <strain evidence="1">UMB0138</strain>
    </source>
</reference>
<keyword evidence="2" id="KW-1185">Reference proteome</keyword>
<proteinExistence type="predicted"/>
<reference evidence="1" key="2">
    <citation type="submission" date="2024-04" db="EMBL/GenBank/DDBJ databases">
        <title>Na.</title>
        <authorList>
            <person name="Choi B."/>
        </authorList>
    </citation>
    <scope>NUCLEOTIDE SEQUENCE</scope>
    <source>
        <strain evidence="1">UMB0138</strain>
    </source>
</reference>
<evidence type="ECO:0000313" key="2">
    <source>
        <dbReference type="Proteomes" id="UP000234197"/>
    </source>
</evidence>
<dbReference type="RefSeq" id="WP_347882470.1">
    <property type="nucleotide sequence ID" value="NZ_PKMC02000007.1"/>
</dbReference>
<sequence length="46" mass="5448">MQIAKGKKITVEDLMKHIYPPTELERMKEEIEFKREWIESGGGEIE</sequence>
<name>A0ABV0IBD9_VEIPA</name>
<organism evidence="1 2">
    <name type="scientific">Veillonella parvula</name>
    <name type="common">Staphylococcus parvulus</name>
    <dbReference type="NCBI Taxonomy" id="29466"/>
    <lineage>
        <taxon>Bacteria</taxon>
        <taxon>Bacillati</taxon>
        <taxon>Bacillota</taxon>
        <taxon>Negativicutes</taxon>
        <taxon>Veillonellales</taxon>
        <taxon>Veillonellaceae</taxon>
        <taxon>Veillonella</taxon>
    </lineage>
</organism>
<evidence type="ECO:0000313" key="1">
    <source>
        <dbReference type="EMBL" id="MEO9178665.1"/>
    </source>
</evidence>
<gene>
    <name evidence="1" type="ORF">CYJ21_006860</name>
</gene>
<comment type="caution">
    <text evidence="1">The sequence shown here is derived from an EMBL/GenBank/DDBJ whole genome shotgun (WGS) entry which is preliminary data.</text>
</comment>
<accession>A0ABV0IBD9</accession>